<dbReference type="InterPro" id="IPR036653">
    <property type="entry name" value="CinA-like_C"/>
</dbReference>
<evidence type="ECO:0000313" key="2">
    <source>
        <dbReference type="EMBL" id="WEG35133.1"/>
    </source>
</evidence>
<evidence type="ECO:0000259" key="1">
    <source>
        <dbReference type="Pfam" id="PF02464"/>
    </source>
</evidence>
<dbReference type="Pfam" id="PF02464">
    <property type="entry name" value="CinA"/>
    <property type="match status" value="1"/>
</dbReference>
<evidence type="ECO:0000313" key="3">
    <source>
        <dbReference type="Proteomes" id="UP001220478"/>
    </source>
</evidence>
<dbReference type="Gene3D" id="3.90.950.20">
    <property type="entry name" value="CinA-like"/>
    <property type="match status" value="1"/>
</dbReference>
<organism evidence="2 3">
    <name type="scientific">Amygdalobacter indicium</name>
    <dbReference type="NCBI Taxonomy" id="3029272"/>
    <lineage>
        <taxon>Bacteria</taxon>
        <taxon>Bacillati</taxon>
        <taxon>Bacillota</taxon>
        <taxon>Clostridia</taxon>
        <taxon>Eubacteriales</taxon>
        <taxon>Oscillospiraceae</taxon>
        <taxon>Amygdalobacter</taxon>
    </lineage>
</organism>
<gene>
    <name evidence="2" type="ORF">PYS61_04130</name>
</gene>
<proteinExistence type="predicted"/>
<protein>
    <submittedName>
        <fullName evidence="2">CinA family protein</fullName>
    </submittedName>
</protein>
<keyword evidence="3" id="KW-1185">Reference proteome</keyword>
<dbReference type="NCBIfam" id="TIGR00199">
    <property type="entry name" value="PncC_domain"/>
    <property type="match status" value="1"/>
</dbReference>
<dbReference type="InterPro" id="IPR008136">
    <property type="entry name" value="CinA_C"/>
</dbReference>
<dbReference type="EMBL" id="CP118868">
    <property type="protein sequence ID" value="WEG35133.1"/>
    <property type="molecule type" value="Genomic_DNA"/>
</dbReference>
<dbReference type="RefSeq" id="WP_315571171.1">
    <property type="nucleotide sequence ID" value="NZ_CP118868.1"/>
</dbReference>
<dbReference type="Proteomes" id="UP001220478">
    <property type="component" value="Chromosome"/>
</dbReference>
<sequence length="216" mass="23313">MRKEENSEKLLYSDSLLQVQLLSAADMTSLLAKSNRRLGAYLRKEKLHLVTAESLTAGSLSGYIADISGASDYLSGAFVCYTNQAKQTLLGIPASMLEKYSAVSAPVVQSMARNSLKRLPQADIAVALSGYAGPQTANWQEKEACGTVYFALALPLQLIDQSIKQVTCAATDCIACAYGDDVAVFTYKKIFSPKRNLVRLAACLFAIRELSAILAI</sequence>
<reference evidence="2 3" key="1">
    <citation type="submission" date="2023-02" db="EMBL/GenBank/DDBJ databases">
        <title>Novel Oscillospiraceae bacterial genomes.</title>
        <authorList>
            <person name="Srinivasan S."/>
            <person name="Austin M.N."/>
            <person name="Fiedler T.L."/>
            <person name="Strenk S.M."/>
            <person name="Agnew K.J."/>
            <person name="Nagana Gowda G.A."/>
            <person name="Raftery D."/>
            <person name="Beamer M.A."/>
            <person name="Achilles S.L."/>
            <person name="Wiesenfeld H.C."/>
            <person name="Fredricks D.N."/>
            <person name="Hillier S.L."/>
        </authorList>
    </citation>
    <scope>NUCLEOTIDE SEQUENCE [LARGE SCALE GENOMIC DNA]</scope>
    <source>
        <strain evidence="2 3">CHIC02 1186E3-8</strain>
    </source>
</reference>
<accession>A0ABY8C713</accession>
<feature type="domain" description="CinA C-terminal" evidence="1">
    <location>
        <begin position="35"/>
        <end position="157"/>
    </location>
</feature>
<name>A0ABY8C713_9FIRM</name>
<dbReference type="SUPFAM" id="SSF142433">
    <property type="entry name" value="CinA-like"/>
    <property type="match status" value="1"/>
</dbReference>